<gene>
    <name evidence="2" type="ORF">FB471_1926</name>
</gene>
<organism evidence="2 3">
    <name type="scientific">Amycolatopsis cihanbeyliensis</name>
    <dbReference type="NCBI Taxonomy" id="1128664"/>
    <lineage>
        <taxon>Bacteria</taxon>
        <taxon>Bacillati</taxon>
        <taxon>Actinomycetota</taxon>
        <taxon>Actinomycetes</taxon>
        <taxon>Pseudonocardiales</taxon>
        <taxon>Pseudonocardiaceae</taxon>
        <taxon>Amycolatopsis</taxon>
    </lineage>
</organism>
<dbReference type="Pfam" id="PF20064">
    <property type="entry name" value="DUF6463"/>
    <property type="match status" value="1"/>
</dbReference>
<proteinExistence type="predicted"/>
<dbReference type="EMBL" id="VFML01000001">
    <property type="protein sequence ID" value="TQJ02206.1"/>
    <property type="molecule type" value="Genomic_DNA"/>
</dbReference>
<dbReference type="AlphaFoldDB" id="A0A542DGK9"/>
<reference evidence="2 3" key="1">
    <citation type="submission" date="2019-06" db="EMBL/GenBank/DDBJ databases">
        <title>Sequencing the genomes of 1000 actinobacteria strains.</title>
        <authorList>
            <person name="Klenk H.-P."/>
        </authorList>
    </citation>
    <scope>NUCLEOTIDE SEQUENCE [LARGE SCALE GENOMIC DNA]</scope>
    <source>
        <strain evidence="2 3">DSM 45679</strain>
    </source>
</reference>
<evidence type="ECO:0000313" key="3">
    <source>
        <dbReference type="Proteomes" id="UP000320876"/>
    </source>
</evidence>
<dbReference type="Proteomes" id="UP000320876">
    <property type="component" value="Unassembled WGS sequence"/>
</dbReference>
<evidence type="ECO:0000256" key="1">
    <source>
        <dbReference type="SAM" id="Phobius"/>
    </source>
</evidence>
<keyword evidence="1" id="KW-0812">Transmembrane</keyword>
<evidence type="ECO:0000313" key="2">
    <source>
        <dbReference type="EMBL" id="TQJ02206.1"/>
    </source>
</evidence>
<name>A0A542DGK9_AMYCI</name>
<feature type="transmembrane region" description="Helical" evidence="1">
    <location>
        <begin position="82"/>
        <end position="110"/>
    </location>
</feature>
<dbReference type="InterPro" id="IPR045590">
    <property type="entry name" value="DUF6463"/>
</dbReference>
<keyword evidence="1" id="KW-1133">Transmembrane helix</keyword>
<sequence>MFPRSSGKQLQVLGFLHAGVGAVRHGKPLAEIARAKVVGAVPDEGERATAFWFMVAAPMLWLGGRLLCTAEETGDLRAQRVAGRLLVVIGAVGAAARPVSGFWALAAIGLEALRRGKRT</sequence>
<protein>
    <submittedName>
        <fullName evidence="2">Uncharacterized protein</fullName>
    </submittedName>
</protein>
<keyword evidence="1" id="KW-0472">Membrane</keyword>
<comment type="caution">
    <text evidence="2">The sequence shown here is derived from an EMBL/GenBank/DDBJ whole genome shotgun (WGS) entry which is preliminary data.</text>
</comment>
<dbReference type="RefSeq" id="WP_211358000.1">
    <property type="nucleotide sequence ID" value="NZ_VFML01000001.1"/>
</dbReference>
<keyword evidence="3" id="KW-1185">Reference proteome</keyword>
<accession>A0A542DGK9</accession>